<keyword evidence="1" id="KW-0804">Transcription</keyword>
<dbReference type="RefSeq" id="WP_184253213.1">
    <property type="nucleotide sequence ID" value="NZ_JACHIO010000003.1"/>
</dbReference>
<comment type="caution">
    <text evidence="1">The sequence shown here is derived from an EMBL/GenBank/DDBJ whole genome shotgun (WGS) entry which is preliminary data.</text>
</comment>
<keyword evidence="1" id="KW-0240">DNA-directed RNA polymerase</keyword>
<organism evidence="1 2">
    <name type="scientific">Granulicella mallensis</name>
    <dbReference type="NCBI Taxonomy" id="940614"/>
    <lineage>
        <taxon>Bacteria</taxon>
        <taxon>Pseudomonadati</taxon>
        <taxon>Acidobacteriota</taxon>
        <taxon>Terriglobia</taxon>
        <taxon>Terriglobales</taxon>
        <taxon>Acidobacteriaceae</taxon>
        <taxon>Granulicella</taxon>
    </lineage>
</organism>
<dbReference type="GO" id="GO:0000428">
    <property type="term" value="C:DNA-directed RNA polymerase complex"/>
    <property type="evidence" value="ECO:0007669"/>
    <property type="project" value="UniProtKB-KW"/>
</dbReference>
<accession>A0A7W8E8I3</accession>
<dbReference type="AlphaFoldDB" id="A0A7W8E8I3"/>
<evidence type="ECO:0000313" key="2">
    <source>
        <dbReference type="Proteomes" id="UP000584867"/>
    </source>
</evidence>
<gene>
    <name evidence="1" type="ORF">HDF15_000971</name>
</gene>
<dbReference type="Proteomes" id="UP000584867">
    <property type="component" value="Unassembled WGS sequence"/>
</dbReference>
<proteinExistence type="predicted"/>
<dbReference type="InterPro" id="IPR013324">
    <property type="entry name" value="RNA_pol_sigma_r3/r4-like"/>
</dbReference>
<protein>
    <submittedName>
        <fullName evidence="1">DNA-directed RNA polymerase specialized sigma24 family protein</fullName>
    </submittedName>
</protein>
<reference evidence="1 2" key="1">
    <citation type="submission" date="2020-08" db="EMBL/GenBank/DDBJ databases">
        <title>Genomic Encyclopedia of Type Strains, Phase IV (KMG-V): Genome sequencing to study the core and pangenomes of soil and plant-associated prokaryotes.</title>
        <authorList>
            <person name="Whitman W."/>
        </authorList>
    </citation>
    <scope>NUCLEOTIDE SEQUENCE [LARGE SCALE GENOMIC DNA]</scope>
    <source>
        <strain evidence="1 2">X5P3</strain>
    </source>
</reference>
<dbReference type="SUPFAM" id="SSF88659">
    <property type="entry name" value="Sigma3 and sigma4 domains of RNA polymerase sigma factors"/>
    <property type="match status" value="1"/>
</dbReference>
<dbReference type="EMBL" id="JACHIO010000003">
    <property type="protein sequence ID" value="MBB5062641.1"/>
    <property type="molecule type" value="Genomic_DNA"/>
</dbReference>
<name>A0A7W8E8I3_9BACT</name>
<sequence length="168" mass="18465">MATSFTPVLFTPSLFTPSPKSASWCFLLLEHLDEFATLVWYLVADGKLVEATFARTMAKLDTTAFESSIPALAYIQARDVFITQAIAVLSDARREEDESQFFLPSSIGSLPDLPRLAFVLRLIIRSPETEVAKYLGLPPSEVQGLVTYAIDRLSIVPPISVLTGCHDA</sequence>
<evidence type="ECO:0000313" key="1">
    <source>
        <dbReference type="EMBL" id="MBB5062641.1"/>
    </source>
</evidence>